<keyword evidence="3" id="KW-1185">Reference proteome</keyword>
<feature type="coiled-coil region" evidence="1">
    <location>
        <begin position="38"/>
        <end position="75"/>
    </location>
</feature>
<evidence type="ECO:0000313" key="3">
    <source>
        <dbReference type="Proteomes" id="UP001153678"/>
    </source>
</evidence>
<dbReference type="AlphaFoldDB" id="A0A9W4T9J3"/>
<dbReference type="Proteomes" id="UP001153678">
    <property type="component" value="Unassembled WGS sequence"/>
</dbReference>
<dbReference type="EMBL" id="CAMKVN010020167">
    <property type="protein sequence ID" value="CAI2199053.1"/>
    <property type="molecule type" value="Genomic_DNA"/>
</dbReference>
<keyword evidence="1" id="KW-0175">Coiled coil</keyword>
<sequence length="77" mass="9308">AIQKKLEQNRTFHTERKTENLQEQLARLCFSLCLEEQKRLLADELLEVHQSLQELREEKEDRDNTILLLRDCEEELL</sequence>
<name>A0A9W4T9J3_9GLOM</name>
<evidence type="ECO:0000256" key="1">
    <source>
        <dbReference type="SAM" id="Coils"/>
    </source>
</evidence>
<evidence type="ECO:0000313" key="2">
    <source>
        <dbReference type="EMBL" id="CAI2199053.1"/>
    </source>
</evidence>
<feature type="non-terminal residue" evidence="2">
    <location>
        <position position="1"/>
    </location>
</feature>
<comment type="caution">
    <text evidence="2">The sequence shown here is derived from an EMBL/GenBank/DDBJ whole genome shotgun (WGS) entry which is preliminary data.</text>
</comment>
<gene>
    <name evidence="2" type="ORF">FWILDA_LOCUS18880</name>
</gene>
<accession>A0A9W4T9J3</accession>
<protein>
    <submittedName>
        <fullName evidence="2">3572_t:CDS:1</fullName>
    </submittedName>
</protein>
<reference evidence="2" key="1">
    <citation type="submission" date="2022-08" db="EMBL/GenBank/DDBJ databases">
        <authorList>
            <person name="Kallberg Y."/>
            <person name="Tangrot J."/>
            <person name="Rosling A."/>
        </authorList>
    </citation>
    <scope>NUCLEOTIDE SEQUENCE</scope>
    <source>
        <strain evidence="2">Wild A</strain>
    </source>
</reference>
<organism evidence="2 3">
    <name type="scientific">Funneliformis geosporum</name>
    <dbReference type="NCBI Taxonomy" id="1117311"/>
    <lineage>
        <taxon>Eukaryota</taxon>
        <taxon>Fungi</taxon>
        <taxon>Fungi incertae sedis</taxon>
        <taxon>Mucoromycota</taxon>
        <taxon>Glomeromycotina</taxon>
        <taxon>Glomeromycetes</taxon>
        <taxon>Glomerales</taxon>
        <taxon>Glomeraceae</taxon>
        <taxon>Funneliformis</taxon>
    </lineage>
</organism>
<proteinExistence type="predicted"/>